<comment type="caution">
    <text evidence="1">The sequence shown here is derived from an EMBL/GenBank/DDBJ whole genome shotgun (WGS) entry which is preliminary data.</text>
</comment>
<dbReference type="InterPro" id="IPR011852">
    <property type="entry name" value="TRAP_TAXI"/>
</dbReference>
<dbReference type="Proteomes" id="UP000441523">
    <property type="component" value="Unassembled WGS sequence"/>
</dbReference>
<dbReference type="Gene3D" id="3.40.190.10">
    <property type="entry name" value="Periplasmic binding protein-like II"/>
    <property type="match status" value="2"/>
</dbReference>
<evidence type="ECO:0000313" key="1">
    <source>
        <dbReference type="EMBL" id="KAB1071667.1"/>
    </source>
</evidence>
<organism evidence="1 2">
    <name type="scientific">Methylobacterium planeticum</name>
    <dbReference type="NCBI Taxonomy" id="2615211"/>
    <lineage>
        <taxon>Bacteria</taxon>
        <taxon>Pseudomonadati</taxon>
        <taxon>Pseudomonadota</taxon>
        <taxon>Alphaproteobacteria</taxon>
        <taxon>Hyphomicrobiales</taxon>
        <taxon>Methylobacteriaceae</taxon>
        <taxon>Methylobacterium</taxon>
    </lineage>
</organism>
<dbReference type="PANTHER" id="PTHR42941:SF1">
    <property type="entry name" value="SLL1037 PROTEIN"/>
    <property type="match status" value="1"/>
</dbReference>
<keyword evidence="2" id="KW-1185">Reference proteome</keyword>
<dbReference type="EMBL" id="VZZJ01000018">
    <property type="protein sequence ID" value="KAB1071667.1"/>
    <property type="molecule type" value="Genomic_DNA"/>
</dbReference>
<dbReference type="AlphaFoldDB" id="A0A6N6MNW9"/>
<gene>
    <name evidence="1" type="ORF">F6X51_19110</name>
</gene>
<evidence type="ECO:0000313" key="2">
    <source>
        <dbReference type="Proteomes" id="UP000441523"/>
    </source>
</evidence>
<accession>A0A6N6MNW9</accession>
<name>A0A6N6MNW9_9HYPH</name>
<protein>
    <recommendedName>
        <fullName evidence="3">TAXI family TRAP transporter solute-binding subunit</fullName>
    </recommendedName>
</protein>
<dbReference type="Pfam" id="PF16868">
    <property type="entry name" value="NMT1_3"/>
    <property type="match status" value="1"/>
</dbReference>
<proteinExistence type="predicted"/>
<dbReference type="SUPFAM" id="SSF53850">
    <property type="entry name" value="Periplasmic binding protein-like II"/>
    <property type="match status" value="1"/>
</dbReference>
<sequence length="374" mass="40994">MLGLMALACALGSTSVYGQAGIVRKVARAEPPAAITERANAGVVTVISGTVSGTFIQIANDLAFVLDDGDRLRILPIIGKGAEQNLRDILVLKGVDLGIVRSDGLEAVRKDPRLSEKAKSLAYVVRLFTDEAHLIAGPEITDVHQLAGKRVNFDLQGSGANFTGRLIFERLGIAVEATNYDQPTSYEMLKRGEIAATFQMSGKPISAVAKLDPASRLHLVEIPFDPSISDLYLPGQFTREDYPNLVSGAPVGTVAVSSVLAVYNWPERSDRYQRVARFVDSFFSKLSEFQKPPRHPKWTEVNLAAEVPGWTRFKAAQDWLARASAGEKSTENTEAKGRATFDRFMASRGSDAVGADKREALFRDFVEWQRRNEH</sequence>
<evidence type="ECO:0008006" key="3">
    <source>
        <dbReference type="Google" id="ProtNLM"/>
    </source>
</evidence>
<dbReference type="PANTHER" id="PTHR42941">
    <property type="entry name" value="SLL1037 PROTEIN"/>
    <property type="match status" value="1"/>
</dbReference>
<dbReference type="RefSeq" id="WP_150965262.1">
    <property type="nucleotide sequence ID" value="NZ_VZZJ01000018.1"/>
</dbReference>
<reference evidence="1 2" key="1">
    <citation type="submission" date="2019-09" db="EMBL/GenBank/DDBJ databases">
        <title>YIM 132548 draft genome.</title>
        <authorList>
            <person name="Jiang L."/>
        </authorList>
    </citation>
    <scope>NUCLEOTIDE SEQUENCE [LARGE SCALE GENOMIC DNA]</scope>
    <source>
        <strain evidence="1 2">YIM 132548</strain>
    </source>
</reference>